<reference evidence="2 3" key="2">
    <citation type="journal article" date="2018" name="Plant J.">
        <title>The Physcomitrella patens chromosome-scale assembly reveals moss genome structure and evolution.</title>
        <authorList>
            <person name="Lang D."/>
            <person name="Ullrich K.K."/>
            <person name="Murat F."/>
            <person name="Fuchs J."/>
            <person name="Jenkins J."/>
            <person name="Haas F.B."/>
            <person name="Piednoel M."/>
            <person name="Gundlach H."/>
            <person name="Van Bel M."/>
            <person name="Meyberg R."/>
            <person name="Vives C."/>
            <person name="Morata J."/>
            <person name="Symeonidi A."/>
            <person name="Hiss M."/>
            <person name="Muchero W."/>
            <person name="Kamisugi Y."/>
            <person name="Saleh O."/>
            <person name="Blanc G."/>
            <person name="Decker E.L."/>
            <person name="van Gessel N."/>
            <person name="Grimwood J."/>
            <person name="Hayes R.D."/>
            <person name="Graham S.W."/>
            <person name="Gunter L.E."/>
            <person name="McDaniel S.F."/>
            <person name="Hoernstein S.N.W."/>
            <person name="Larsson A."/>
            <person name="Li F.W."/>
            <person name="Perroud P.F."/>
            <person name="Phillips J."/>
            <person name="Ranjan P."/>
            <person name="Rokshar D.S."/>
            <person name="Rothfels C.J."/>
            <person name="Schneider L."/>
            <person name="Shu S."/>
            <person name="Stevenson D.W."/>
            <person name="Thummler F."/>
            <person name="Tillich M."/>
            <person name="Villarreal Aguilar J.C."/>
            <person name="Widiez T."/>
            <person name="Wong G.K."/>
            <person name="Wymore A."/>
            <person name="Zhang Y."/>
            <person name="Zimmer A.D."/>
            <person name="Quatrano R.S."/>
            <person name="Mayer K.F.X."/>
            <person name="Goodstein D."/>
            <person name="Casacuberta J.M."/>
            <person name="Vandepoele K."/>
            <person name="Reski R."/>
            <person name="Cuming A.C."/>
            <person name="Tuskan G.A."/>
            <person name="Maumus F."/>
            <person name="Salse J."/>
            <person name="Schmutz J."/>
            <person name="Rensing S.A."/>
        </authorList>
    </citation>
    <scope>NUCLEOTIDE SEQUENCE [LARGE SCALE GENOMIC DNA]</scope>
    <source>
        <strain evidence="2 3">cv. Gransden 2004</strain>
    </source>
</reference>
<dbReference type="AlphaFoldDB" id="A0A7I4D134"/>
<organism evidence="2 3">
    <name type="scientific">Physcomitrium patens</name>
    <name type="common">Spreading-leaved earth moss</name>
    <name type="synonym">Physcomitrella patens</name>
    <dbReference type="NCBI Taxonomy" id="3218"/>
    <lineage>
        <taxon>Eukaryota</taxon>
        <taxon>Viridiplantae</taxon>
        <taxon>Streptophyta</taxon>
        <taxon>Embryophyta</taxon>
        <taxon>Bryophyta</taxon>
        <taxon>Bryophytina</taxon>
        <taxon>Bryopsida</taxon>
        <taxon>Funariidae</taxon>
        <taxon>Funariales</taxon>
        <taxon>Funariaceae</taxon>
        <taxon>Physcomitrium</taxon>
    </lineage>
</organism>
<keyword evidence="1" id="KW-1133">Transmembrane helix</keyword>
<dbReference type="Proteomes" id="UP000006727">
    <property type="component" value="Chromosome 2"/>
</dbReference>
<dbReference type="Gramene" id="Pp3c2_13670V3.5">
    <property type="protein sequence ID" value="Pp3c2_13670V3.5"/>
    <property type="gene ID" value="Pp3c2_13670"/>
</dbReference>
<evidence type="ECO:0000256" key="1">
    <source>
        <dbReference type="SAM" id="Phobius"/>
    </source>
</evidence>
<dbReference type="EMBL" id="ABEU02000002">
    <property type="status" value="NOT_ANNOTATED_CDS"/>
    <property type="molecule type" value="Genomic_DNA"/>
</dbReference>
<name>A0A7I4D134_PHYPA</name>
<sequence>MHLPLPLLLRFLRLSVCLSILYCLLALLVCVIFSAFKFTMATSGCGKPGCPCGSDCQCNSGCSSSLTDERLDWGSGLGGDGETTCSRILEPVMDFAAFTT</sequence>
<keyword evidence="1" id="KW-0472">Membrane</keyword>
<gene>
    <name evidence="2" type="primary">LOC112277384</name>
</gene>
<evidence type="ECO:0000313" key="2">
    <source>
        <dbReference type="EnsemblPlants" id="Pp3c2_13670V3.5"/>
    </source>
</evidence>
<evidence type="ECO:0000313" key="3">
    <source>
        <dbReference type="Proteomes" id="UP000006727"/>
    </source>
</evidence>
<protein>
    <submittedName>
        <fullName evidence="2">Uncharacterized protein</fullName>
    </submittedName>
</protein>
<accession>A0A7I4D134</accession>
<dbReference type="EnsemblPlants" id="Pp3c2_13670V3.5">
    <property type="protein sequence ID" value="Pp3c2_13670V3.5"/>
    <property type="gene ID" value="Pp3c2_13670"/>
</dbReference>
<reference evidence="2 3" key="1">
    <citation type="journal article" date="2008" name="Science">
        <title>The Physcomitrella genome reveals evolutionary insights into the conquest of land by plants.</title>
        <authorList>
            <person name="Rensing S."/>
            <person name="Lang D."/>
            <person name="Zimmer A."/>
            <person name="Terry A."/>
            <person name="Salamov A."/>
            <person name="Shapiro H."/>
            <person name="Nishiyama T."/>
            <person name="Perroud P.-F."/>
            <person name="Lindquist E."/>
            <person name="Kamisugi Y."/>
            <person name="Tanahashi T."/>
            <person name="Sakakibara K."/>
            <person name="Fujita T."/>
            <person name="Oishi K."/>
            <person name="Shin-I T."/>
            <person name="Kuroki Y."/>
            <person name="Toyoda A."/>
            <person name="Suzuki Y."/>
            <person name="Hashimoto A."/>
            <person name="Yamaguchi K."/>
            <person name="Sugano A."/>
            <person name="Kohara Y."/>
            <person name="Fujiyama A."/>
            <person name="Anterola A."/>
            <person name="Aoki S."/>
            <person name="Ashton N."/>
            <person name="Barbazuk W.B."/>
            <person name="Barker E."/>
            <person name="Bennetzen J."/>
            <person name="Bezanilla M."/>
            <person name="Blankenship R."/>
            <person name="Cho S.H."/>
            <person name="Dutcher S."/>
            <person name="Estelle M."/>
            <person name="Fawcett J.A."/>
            <person name="Gundlach H."/>
            <person name="Hanada K."/>
            <person name="Heyl A."/>
            <person name="Hicks K.A."/>
            <person name="Hugh J."/>
            <person name="Lohr M."/>
            <person name="Mayer K."/>
            <person name="Melkozernov A."/>
            <person name="Murata T."/>
            <person name="Nelson D."/>
            <person name="Pils B."/>
            <person name="Prigge M."/>
            <person name="Reiss B."/>
            <person name="Renner T."/>
            <person name="Rombauts S."/>
            <person name="Rushton P."/>
            <person name="Sanderfoot A."/>
            <person name="Schween G."/>
            <person name="Shiu S.-H."/>
            <person name="Stueber K."/>
            <person name="Theodoulou F.L."/>
            <person name="Tu H."/>
            <person name="Van de Peer Y."/>
            <person name="Verrier P.J."/>
            <person name="Waters E."/>
            <person name="Wood A."/>
            <person name="Yang L."/>
            <person name="Cove D."/>
            <person name="Cuming A."/>
            <person name="Hasebe M."/>
            <person name="Lucas S."/>
            <person name="Mishler D.B."/>
            <person name="Reski R."/>
            <person name="Grigoriev I."/>
            <person name="Quatrano R.S."/>
            <person name="Boore J.L."/>
        </authorList>
    </citation>
    <scope>NUCLEOTIDE SEQUENCE [LARGE SCALE GENOMIC DNA]</scope>
    <source>
        <strain evidence="2 3">cv. Gransden 2004</strain>
    </source>
</reference>
<feature type="transmembrane region" description="Helical" evidence="1">
    <location>
        <begin position="12"/>
        <end position="36"/>
    </location>
</feature>
<dbReference type="InParanoid" id="A0A7I4D134"/>
<keyword evidence="1" id="KW-0812">Transmembrane</keyword>
<keyword evidence="3" id="KW-1185">Reference proteome</keyword>
<proteinExistence type="predicted"/>
<reference evidence="2" key="3">
    <citation type="submission" date="2020-12" db="UniProtKB">
        <authorList>
            <consortium name="EnsemblPlants"/>
        </authorList>
    </citation>
    <scope>IDENTIFICATION</scope>
</reference>